<dbReference type="NCBIfam" id="NF004393">
    <property type="entry name" value="PRK05751.1-4"/>
    <property type="match status" value="1"/>
</dbReference>
<dbReference type="GO" id="GO:0006457">
    <property type="term" value="P:protein folding"/>
    <property type="evidence" value="ECO:0007669"/>
    <property type="project" value="UniProtKB-UniRule"/>
</dbReference>
<dbReference type="GO" id="GO:0005737">
    <property type="term" value="C:cytoplasm"/>
    <property type="evidence" value="ECO:0007669"/>
    <property type="project" value="UniProtKB-SubCell"/>
</dbReference>
<comment type="similarity">
    <text evidence="1 5">Belongs to the SecB family.</text>
</comment>
<dbReference type="NCBIfam" id="NF004394">
    <property type="entry name" value="PRK05751.1-5"/>
    <property type="match status" value="1"/>
</dbReference>
<evidence type="ECO:0000256" key="2">
    <source>
        <dbReference type="ARBA" id="ARBA00022448"/>
    </source>
</evidence>
<dbReference type="GO" id="GO:0051262">
    <property type="term" value="P:protein tetramerization"/>
    <property type="evidence" value="ECO:0007669"/>
    <property type="project" value="InterPro"/>
</dbReference>
<dbReference type="OrthoDB" id="9795145at2"/>
<name>A0A369WCC1_9GAMM</name>
<organism evidence="6 7">
    <name type="scientific">Motiliproteus coralliicola</name>
    <dbReference type="NCBI Taxonomy" id="2283196"/>
    <lineage>
        <taxon>Bacteria</taxon>
        <taxon>Pseudomonadati</taxon>
        <taxon>Pseudomonadota</taxon>
        <taxon>Gammaproteobacteria</taxon>
        <taxon>Oceanospirillales</taxon>
        <taxon>Oceanospirillaceae</taxon>
        <taxon>Motiliproteus</taxon>
    </lineage>
</organism>
<reference evidence="6 7" key="1">
    <citation type="submission" date="2018-07" db="EMBL/GenBank/DDBJ databases">
        <title>Motiliproteus coralliicola sp. nov., a bacterium isolated from Coral.</title>
        <authorList>
            <person name="Wang G."/>
        </authorList>
    </citation>
    <scope>NUCLEOTIDE SEQUENCE [LARGE SCALE GENOMIC DNA]</scope>
    <source>
        <strain evidence="6 7">C34</strain>
    </source>
</reference>
<protein>
    <recommendedName>
        <fullName evidence="5">Protein-export protein SecB</fullName>
    </recommendedName>
</protein>
<dbReference type="HAMAP" id="MF_00821">
    <property type="entry name" value="SecB"/>
    <property type="match status" value="1"/>
</dbReference>
<dbReference type="AlphaFoldDB" id="A0A369WCC1"/>
<dbReference type="PANTHER" id="PTHR36918:SF1">
    <property type="entry name" value="PROTEIN-EXPORT PROTEIN SECB"/>
    <property type="match status" value="1"/>
</dbReference>
<comment type="subunit">
    <text evidence="5">Homotetramer, a dimer of dimers. One homotetramer interacts with 1 SecA dimer.</text>
</comment>
<accession>A0A369WCC1</accession>
<dbReference type="GO" id="GO:0051082">
    <property type="term" value="F:unfolded protein binding"/>
    <property type="evidence" value="ECO:0007669"/>
    <property type="project" value="InterPro"/>
</dbReference>
<keyword evidence="3 5" id="KW-0653">Protein transport</keyword>
<sequence>MSEENNTPENGQAEQAAQPTFNIQRIYLKDASFETPGAPQVFTQQWQPKVDLQLNTRTRALNDELYEVVLTVTVTVKCEDENAFLVEIQQAGLFGISGLEEAQLQHTLGAYCPTILFPYARETIDSLVNKGSFPALMLAPVNFDALFAQQVQQHAEAAAQAEAQSAETH</sequence>
<keyword evidence="7" id="KW-1185">Reference proteome</keyword>
<dbReference type="PANTHER" id="PTHR36918">
    <property type="match status" value="1"/>
</dbReference>
<dbReference type="Proteomes" id="UP000253769">
    <property type="component" value="Unassembled WGS sequence"/>
</dbReference>
<evidence type="ECO:0000256" key="4">
    <source>
        <dbReference type="ARBA" id="ARBA00023010"/>
    </source>
</evidence>
<dbReference type="InterPro" id="IPR035958">
    <property type="entry name" value="SecB-like_sf"/>
</dbReference>
<dbReference type="EMBL" id="QQOH01000005">
    <property type="protein sequence ID" value="RDE18344.1"/>
    <property type="molecule type" value="Genomic_DNA"/>
</dbReference>
<dbReference type="Gene3D" id="3.10.420.10">
    <property type="entry name" value="SecB-like"/>
    <property type="match status" value="1"/>
</dbReference>
<gene>
    <name evidence="5" type="primary">secB</name>
    <name evidence="6" type="ORF">DV711_16945</name>
</gene>
<keyword evidence="4 5" id="KW-0811">Translocation</keyword>
<evidence type="ECO:0000256" key="5">
    <source>
        <dbReference type="HAMAP-Rule" id="MF_00821"/>
    </source>
</evidence>
<dbReference type="PRINTS" id="PR01594">
    <property type="entry name" value="SECBCHAPRONE"/>
</dbReference>
<keyword evidence="5" id="KW-0143">Chaperone</keyword>
<comment type="function">
    <text evidence="5">One of the proteins required for the normal export of preproteins out of the cell cytoplasm. It is a molecular chaperone that binds to a subset of precursor proteins, maintaining them in a translocation-competent state. It also specifically binds to its receptor SecA.</text>
</comment>
<evidence type="ECO:0000256" key="1">
    <source>
        <dbReference type="ARBA" id="ARBA00009990"/>
    </source>
</evidence>
<dbReference type="InterPro" id="IPR003708">
    <property type="entry name" value="SecB"/>
</dbReference>
<comment type="caution">
    <text evidence="6">The sequence shown here is derived from an EMBL/GenBank/DDBJ whole genome shotgun (WGS) entry which is preliminary data.</text>
</comment>
<evidence type="ECO:0000313" key="6">
    <source>
        <dbReference type="EMBL" id="RDE18344.1"/>
    </source>
</evidence>
<keyword evidence="2 5" id="KW-0813">Transport</keyword>
<dbReference type="RefSeq" id="WP_114696919.1">
    <property type="nucleotide sequence ID" value="NZ_QQOH01000005.1"/>
</dbReference>
<evidence type="ECO:0000256" key="3">
    <source>
        <dbReference type="ARBA" id="ARBA00022927"/>
    </source>
</evidence>
<dbReference type="GO" id="GO:0015031">
    <property type="term" value="P:protein transport"/>
    <property type="evidence" value="ECO:0007669"/>
    <property type="project" value="UniProtKB-UniRule"/>
</dbReference>
<dbReference type="SUPFAM" id="SSF54611">
    <property type="entry name" value="SecB-like"/>
    <property type="match status" value="1"/>
</dbReference>
<comment type="subcellular location">
    <subcellularLocation>
        <location evidence="5">Cytoplasm</location>
    </subcellularLocation>
</comment>
<proteinExistence type="inferred from homology"/>
<keyword evidence="5" id="KW-0963">Cytoplasm</keyword>
<evidence type="ECO:0000313" key="7">
    <source>
        <dbReference type="Proteomes" id="UP000253769"/>
    </source>
</evidence>
<dbReference type="NCBIfam" id="TIGR00809">
    <property type="entry name" value="secB"/>
    <property type="match status" value="1"/>
</dbReference>
<dbReference type="Pfam" id="PF02556">
    <property type="entry name" value="SecB"/>
    <property type="match status" value="1"/>
</dbReference>